<comment type="caution">
    <text evidence="2">The sequence shown here is derived from an EMBL/GenBank/DDBJ whole genome shotgun (WGS) entry which is preliminary data.</text>
</comment>
<keyword evidence="1" id="KW-0732">Signal</keyword>
<dbReference type="EMBL" id="JAFLQZ010000001">
    <property type="protein sequence ID" value="MBO0356374.1"/>
    <property type="molecule type" value="Genomic_DNA"/>
</dbReference>
<accession>A0A939ESM3</accession>
<dbReference type="Proteomes" id="UP000664144">
    <property type="component" value="Unassembled WGS sequence"/>
</dbReference>
<name>A0A939ESM3_9BACT</name>
<evidence type="ECO:0000256" key="1">
    <source>
        <dbReference type="SAM" id="SignalP"/>
    </source>
</evidence>
<reference evidence="2" key="1">
    <citation type="submission" date="2021-03" db="EMBL/GenBank/DDBJ databases">
        <authorList>
            <person name="Kim M.K."/>
        </authorList>
    </citation>
    <scope>NUCLEOTIDE SEQUENCE</scope>
    <source>
        <strain evidence="2">BT186</strain>
    </source>
</reference>
<dbReference type="RefSeq" id="WP_206979891.1">
    <property type="nucleotide sequence ID" value="NZ_JAFLQZ010000001.1"/>
</dbReference>
<feature type="signal peptide" evidence="1">
    <location>
        <begin position="1"/>
        <end position="17"/>
    </location>
</feature>
<feature type="chain" id="PRO_5037645428" evidence="1">
    <location>
        <begin position="18"/>
        <end position="158"/>
    </location>
</feature>
<sequence length="158" mass="17421">MLKALFLPLLLSTTATTAQTDCAKPVIRLLHNGQEISSAVGSALVPSVTLQVAPEAGCPEQRYRFRNAEVTLIRKGRPALPSLKVSQPQLDLRYFLNHYIPGDYLFVFIAYQNVALVSGDCSLTPLRSLKDAKSNPGQLDLRTDDAKGISFRWPLQKP</sequence>
<protein>
    <submittedName>
        <fullName evidence="2">Uncharacterized protein</fullName>
    </submittedName>
</protein>
<evidence type="ECO:0000313" key="3">
    <source>
        <dbReference type="Proteomes" id="UP000664144"/>
    </source>
</evidence>
<dbReference type="AlphaFoldDB" id="A0A939ESM3"/>
<organism evidence="2 3">
    <name type="scientific">Hymenobacter telluris</name>
    <dbReference type="NCBI Taxonomy" id="2816474"/>
    <lineage>
        <taxon>Bacteria</taxon>
        <taxon>Pseudomonadati</taxon>
        <taxon>Bacteroidota</taxon>
        <taxon>Cytophagia</taxon>
        <taxon>Cytophagales</taxon>
        <taxon>Hymenobacteraceae</taxon>
        <taxon>Hymenobacter</taxon>
    </lineage>
</organism>
<proteinExistence type="predicted"/>
<gene>
    <name evidence="2" type="ORF">J0X19_00315</name>
</gene>
<keyword evidence="3" id="KW-1185">Reference proteome</keyword>
<evidence type="ECO:0000313" key="2">
    <source>
        <dbReference type="EMBL" id="MBO0356374.1"/>
    </source>
</evidence>